<accession>A0A4S8M9K1</accession>
<protein>
    <submittedName>
        <fullName evidence="1">Uncharacterized protein</fullName>
    </submittedName>
</protein>
<keyword evidence="2" id="KW-1185">Reference proteome</keyword>
<evidence type="ECO:0000313" key="2">
    <source>
        <dbReference type="Proteomes" id="UP000297245"/>
    </source>
</evidence>
<dbReference type="AlphaFoldDB" id="A0A4S8M9K1"/>
<dbReference type="EMBL" id="ML179125">
    <property type="protein sequence ID" value="THU99072.1"/>
    <property type="molecule type" value="Genomic_DNA"/>
</dbReference>
<gene>
    <name evidence="1" type="ORF">K435DRAFT_795226</name>
</gene>
<dbReference type="Proteomes" id="UP000297245">
    <property type="component" value="Unassembled WGS sequence"/>
</dbReference>
<sequence length="139" mass="15325">MSKGFVTFFALIPLAVVGIISLIKDCFKGTLVLNNAQQVRKDVVAGLGYENPSLLRYIRSFGPSIIQAAASYMRELGGLETPIQLYKSEHIHPLSSKFRRSTVTQRETTGSSLAGLFLMLTESRISVAKLFFINILGLE</sequence>
<name>A0A4S8M9K1_DENBC</name>
<organism evidence="1 2">
    <name type="scientific">Dendrothele bispora (strain CBS 962.96)</name>
    <dbReference type="NCBI Taxonomy" id="1314807"/>
    <lineage>
        <taxon>Eukaryota</taxon>
        <taxon>Fungi</taxon>
        <taxon>Dikarya</taxon>
        <taxon>Basidiomycota</taxon>
        <taxon>Agaricomycotina</taxon>
        <taxon>Agaricomycetes</taxon>
        <taxon>Agaricomycetidae</taxon>
        <taxon>Agaricales</taxon>
        <taxon>Agaricales incertae sedis</taxon>
        <taxon>Dendrothele</taxon>
    </lineage>
</organism>
<evidence type="ECO:0000313" key="1">
    <source>
        <dbReference type="EMBL" id="THU99072.1"/>
    </source>
</evidence>
<proteinExistence type="predicted"/>
<reference evidence="1 2" key="1">
    <citation type="journal article" date="2019" name="Nat. Ecol. Evol.">
        <title>Megaphylogeny resolves global patterns of mushroom evolution.</title>
        <authorList>
            <person name="Varga T."/>
            <person name="Krizsan K."/>
            <person name="Foldi C."/>
            <person name="Dima B."/>
            <person name="Sanchez-Garcia M."/>
            <person name="Sanchez-Ramirez S."/>
            <person name="Szollosi G.J."/>
            <person name="Szarkandi J.G."/>
            <person name="Papp V."/>
            <person name="Albert L."/>
            <person name="Andreopoulos W."/>
            <person name="Angelini C."/>
            <person name="Antonin V."/>
            <person name="Barry K.W."/>
            <person name="Bougher N.L."/>
            <person name="Buchanan P."/>
            <person name="Buyck B."/>
            <person name="Bense V."/>
            <person name="Catcheside P."/>
            <person name="Chovatia M."/>
            <person name="Cooper J."/>
            <person name="Damon W."/>
            <person name="Desjardin D."/>
            <person name="Finy P."/>
            <person name="Geml J."/>
            <person name="Haridas S."/>
            <person name="Hughes K."/>
            <person name="Justo A."/>
            <person name="Karasinski D."/>
            <person name="Kautmanova I."/>
            <person name="Kiss B."/>
            <person name="Kocsube S."/>
            <person name="Kotiranta H."/>
            <person name="LaButti K.M."/>
            <person name="Lechner B.E."/>
            <person name="Liimatainen K."/>
            <person name="Lipzen A."/>
            <person name="Lukacs Z."/>
            <person name="Mihaltcheva S."/>
            <person name="Morgado L.N."/>
            <person name="Niskanen T."/>
            <person name="Noordeloos M.E."/>
            <person name="Ohm R.A."/>
            <person name="Ortiz-Santana B."/>
            <person name="Ovrebo C."/>
            <person name="Racz N."/>
            <person name="Riley R."/>
            <person name="Savchenko A."/>
            <person name="Shiryaev A."/>
            <person name="Soop K."/>
            <person name="Spirin V."/>
            <person name="Szebenyi C."/>
            <person name="Tomsovsky M."/>
            <person name="Tulloss R.E."/>
            <person name="Uehling J."/>
            <person name="Grigoriev I.V."/>
            <person name="Vagvolgyi C."/>
            <person name="Papp T."/>
            <person name="Martin F.M."/>
            <person name="Miettinen O."/>
            <person name="Hibbett D.S."/>
            <person name="Nagy L.G."/>
        </authorList>
    </citation>
    <scope>NUCLEOTIDE SEQUENCE [LARGE SCALE GENOMIC DNA]</scope>
    <source>
        <strain evidence="1 2">CBS 962.96</strain>
    </source>
</reference>